<comment type="caution">
    <text evidence="2">The sequence shown here is derived from an EMBL/GenBank/DDBJ whole genome shotgun (WGS) entry which is preliminary data.</text>
</comment>
<evidence type="ECO:0000313" key="3">
    <source>
        <dbReference type="Proteomes" id="UP000694044"/>
    </source>
</evidence>
<keyword evidence="3" id="KW-1185">Reference proteome</keyword>
<dbReference type="EMBL" id="JAGDFM010000866">
    <property type="protein sequence ID" value="KAG7375958.1"/>
    <property type="molecule type" value="Genomic_DNA"/>
</dbReference>
<gene>
    <name evidence="2" type="ORF">PHYPSEUDO_014787</name>
</gene>
<name>A0A8T1V791_9STRA</name>
<protein>
    <submittedName>
        <fullName evidence="2">Uncharacterized protein</fullName>
    </submittedName>
</protein>
<dbReference type="AlphaFoldDB" id="A0A8T1V791"/>
<sequence>MSDLHSGARDAGQSSFPPRQQHDVHEKQAAVLLARSRVAEIEAFQENIQEMTEYRRKILAVLNDILSQDKELVLELSSDLPGLTDAPYTPSLSVLLAELLRRTGES</sequence>
<reference evidence="2" key="1">
    <citation type="submission" date="2021-02" db="EMBL/GenBank/DDBJ databases">
        <authorList>
            <person name="Palmer J.M."/>
        </authorList>
    </citation>
    <scope>NUCLEOTIDE SEQUENCE</scope>
    <source>
        <strain evidence="2">SCRP734</strain>
    </source>
</reference>
<accession>A0A8T1V791</accession>
<organism evidence="2 3">
    <name type="scientific">Phytophthora pseudosyringae</name>
    <dbReference type="NCBI Taxonomy" id="221518"/>
    <lineage>
        <taxon>Eukaryota</taxon>
        <taxon>Sar</taxon>
        <taxon>Stramenopiles</taxon>
        <taxon>Oomycota</taxon>
        <taxon>Peronosporomycetes</taxon>
        <taxon>Peronosporales</taxon>
        <taxon>Peronosporaceae</taxon>
        <taxon>Phytophthora</taxon>
    </lineage>
</organism>
<evidence type="ECO:0000313" key="2">
    <source>
        <dbReference type="EMBL" id="KAG7375958.1"/>
    </source>
</evidence>
<feature type="region of interest" description="Disordered" evidence="1">
    <location>
        <begin position="1"/>
        <end position="25"/>
    </location>
</feature>
<proteinExistence type="predicted"/>
<evidence type="ECO:0000256" key="1">
    <source>
        <dbReference type="SAM" id="MobiDB-lite"/>
    </source>
</evidence>
<dbReference type="Proteomes" id="UP000694044">
    <property type="component" value="Unassembled WGS sequence"/>
</dbReference>